<dbReference type="SUPFAM" id="SSF54171">
    <property type="entry name" value="DNA-binding domain"/>
    <property type="match status" value="1"/>
</dbReference>
<dbReference type="Gene3D" id="3.30.730.10">
    <property type="entry name" value="AP2/ERF domain"/>
    <property type="match status" value="1"/>
</dbReference>
<keyword evidence="3" id="KW-0346">Stress response</keyword>
<dbReference type="SMART" id="SM00380">
    <property type="entry name" value="AP2"/>
    <property type="match status" value="1"/>
</dbReference>
<evidence type="ECO:0000256" key="7">
    <source>
        <dbReference type="ARBA" id="ARBA00023242"/>
    </source>
</evidence>
<dbReference type="CDD" id="cd00018">
    <property type="entry name" value="AP2"/>
    <property type="match status" value="1"/>
</dbReference>
<comment type="subcellular location">
    <subcellularLocation>
        <location evidence="1">Nucleus</location>
    </subcellularLocation>
</comment>
<feature type="region of interest" description="Disordered" evidence="9">
    <location>
        <begin position="147"/>
        <end position="169"/>
    </location>
</feature>
<evidence type="ECO:0000259" key="10">
    <source>
        <dbReference type="PROSITE" id="PS51032"/>
    </source>
</evidence>
<evidence type="ECO:0000256" key="9">
    <source>
        <dbReference type="SAM" id="MobiDB-lite"/>
    </source>
</evidence>
<dbReference type="InterPro" id="IPR016177">
    <property type="entry name" value="DNA-bd_dom_sf"/>
</dbReference>
<dbReference type="InterPro" id="IPR036955">
    <property type="entry name" value="AP2/ERF_dom_sf"/>
</dbReference>
<dbReference type="Pfam" id="PF00847">
    <property type="entry name" value="AP2"/>
    <property type="match status" value="1"/>
</dbReference>
<keyword evidence="7" id="KW-0539">Nucleus</keyword>
<evidence type="ECO:0000256" key="4">
    <source>
        <dbReference type="ARBA" id="ARBA00023125"/>
    </source>
</evidence>
<keyword evidence="5" id="KW-0010">Activator</keyword>
<reference evidence="11 12" key="1">
    <citation type="journal article" date="2021" name="Comput. Struct. Biotechnol. J.">
        <title>De novo genome assembly of the potent medicinal plant Rehmannia glutinosa using nanopore technology.</title>
        <authorList>
            <person name="Ma L."/>
            <person name="Dong C."/>
            <person name="Song C."/>
            <person name="Wang X."/>
            <person name="Zheng X."/>
            <person name="Niu Y."/>
            <person name="Chen S."/>
            <person name="Feng W."/>
        </authorList>
    </citation>
    <scope>NUCLEOTIDE SEQUENCE [LARGE SCALE GENOMIC DNA]</scope>
    <source>
        <strain evidence="11">DH-2019</strain>
    </source>
</reference>
<comment type="similarity">
    <text evidence="8">Belongs to the AP2/ERF transcription factor family. ERF subfamily.</text>
</comment>
<evidence type="ECO:0000256" key="3">
    <source>
        <dbReference type="ARBA" id="ARBA00023016"/>
    </source>
</evidence>
<comment type="caution">
    <text evidence="11">The sequence shown here is derived from an EMBL/GenBank/DDBJ whole genome shotgun (WGS) entry which is preliminary data.</text>
</comment>
<keyword evidence="2" id="KW-0805">Transcription regulation</keyword>
<name>A0ABR0UJ26_REHGL</name>
<feature type="region of interest" description="Disordered" evidence="9">
    <location>
        <begin position="1"/>
        <end position="31"/>
    </location>
</feature>
<evidence type="ECO:0000256" key="5">
    <source>
        <dbReference type="ARBA" id="ARBA00023159"/>
    </source>
</evidence>
<dbReference type="PANTHER" id="PTHR31241:SF62">
    <property type="entry name" value="DEHYDRATION-RESPONSIVE ELEMENT-BINDING PROTEIN 2D"/>
    <property type="match status" value="1"/>
</dbReference>
<evidence type="ECO:0000256" key="6">
    <source>
        <dbReference type="ARBA" id="ARBA00023163"/>
    </source>
</evidence>
<evidence type="ECO:0000256" key="8">
    <source>
        <dbReference type="ARBA" id="ARBA00024343"/>
    </source>
</evidence>
<feature type="compositionally biased region" description="Basic residues" evidence="9">
    <location>
        <begin position="58"/>
        <end position="70"/>
    </location>
</feature>
<evidence type="ECO:0000313" key="12">
    <source>
        <dbReference type="Proteomes" id="UP001318860"/>
    </source>
</evidence>
<evidence type="ECO:0000313" key="11">
    <source>
        <dbReference type="EMBL" id="KAK6122006.1"/>
    </source>
</evidence>
<evidence type="ECO:0000256" key="1">
    <source>
        <dbReference type="ARBA" id="ARBA00004123"/>
    </source>
</evidence>
<keyword evidence="12" id="KW-1185">Reference proteome</keyword>
<proteinExistence type="inferred from homology"/>
<gene>
    <name evidence="11" type="ORF">DH2020_044251</name>
</gene>
<dbReference type="InterPro" id="IPR001471">
    <property type="entry name" value="AP2/ERF_dom"/>
</dbReference>
<feature type="compositionally biased region" description="Polar residues" evidence="9">
    <location>
        <begin position="1"/>
        <end position="17"/>
    </location>
</feature>
<feature type="region of interest" description="Disordered" evidence="9">
    <location>
        <begin position="54"/>
        <end position="75"/>
    </location>
</feature>
<keyword evidence="6" id="KW-0804">Transcription</keyword>
<dbReference type="PANTHER" id="PTHR31241">
    <property type="entry name" value="DEHYDRATION-RESPONSIVE ELEMENT-BINDING PROTEIN 2C"/>
    <property type="match status" value="1"/>
</dbReference>
<accession>A0ABR0UJ26</accession>
<dbReference type="EMBL" id="JABTTQ020002806">
    <property type="protein sequence ID" value="KAK6122006.1"/>
    <property type="molecule type" value="Genomic_DNA"/>
</dbReference>
<dbReference type="PROSITE" id="PS51032">
    <property type="entry name" value="AP2_ERF"/>
    <property type="match status" value="1"/>
</dbReference>
<dbReference type="Proteomes" id="UP001318860">
    <property type="component" value="Unassembled WGS sequence"/>
</dbReference>
<protein>
    <recommendedName>
        <fullName evidence="10">AP2/ERF domain-containing protein</fullName>
    </recommendedName>
</protein>
<organism evidence="11 12">
    <name type="scientific">Rehmannia glutinosa</name>
    <name type="common">Chinese foxglove</name>
    <dbReference type="NCBI Taxonomy" id="99300"/>
    <lineage>
        <taxon>Eukaryota</taxon>
        <taxon>Viridiplantae</taxon>
        <taxon>Streptophyta</taxon>
        <taxon>Embryophyta</taxon>
        <taxon>Tracheophyta</taxon>
        <taxon>Spermatophyta</taxon>
        <taxon>Magnoliopsida</taxon>
        <taxon>eudicotyledons</taxon>
        <taxon>Gunneridae</taxon>
        <taxon>Pentapetalae</taxon>
        <taxon>asterids</taxon>
        <taxon>lamiids</taxon>
        <taxon>Lamiales</taxon>
        <taxon>Orobanchaceae</taxon>
        <taxon>Rehmannieae</taxon>
        <taxon>Rehmannia</taxon>
    </lineage>
</organism>
<keyword evidence="4" id="KW-0238">DNA-binding</keyword>
<sequence length="348" mass="39111">MDLIDQSPNLLSQPLDSNTKRKPRNRKGGPECVAETIAKWKDYNTKLESLGNVEKPARRPPAKGSKKGCMKGKGGPENAHCNYRGVRQRTWGKWVTEIREPHRGSRLWLGTFSSAIEAALAYDAAARAMYGPCARLNFPDYVPSKHYHKDSQSLTTSSPSDTAKSGVSEVCHDDFRPEADVNEVEHEDGEMMSRFVDVEVKEEIVEENVEQELKEEALREELKEGLMGSLHRTDAWKFCAVKKENCLNCQGAKAHGQNQFDGFYSDEMFDADELLATLDSGSHGGLHGAQEMKFAHSNMHFPDFSMNDVLHDVEQAADGFDFLKPGRQEDYNFSFHELFLGLDSDMVV</sequence>
<feature type="compositionally biased region" description="Polar residues" evidence="9">
    <location>
        <begin position="152"/>
        <end position="165"/>
    </location>
</feature>
<dbReference type="PRINTS" id="PR00367">
    <property type="entry name" value="ETHRSPELEMNT"/>
</dbReference>
<evidence type="ECO:0000256" key="2">
    <source>
        <dbReference type="ARBA" id="ARBA00023015"/>
    </source>
</evidence>
<feature type="domain" description="AP2/ERF" evidence="10">
    <location>
        <begin position="82"/>
        <end position="139"/>
    </location>
</feature>